<evidence type="ECO:0000256" key="2">
    <source>
        <dbReference type="SAM" id="MobiDB-lite"/>
    </source>
</evidence>
<comment type="caution">
    <text evidence="3">The sequence shown here is derived from an EMBL/GenBank/DDBJ whole genome shotgun (WGS) entry which is preliminary data.</text>
</comment>
<reference evidence="3" key="2">
    <citation type="submission" date="2017-10" db="EMBL/GenBank/DDBJ databases">
        <title>Ladona fulva Genome sequencing and assembly.</title>
        <authorList>
            <person name="Murali S."/>
            <person name="Richards S."/>
            <person name="Bandaranaike D."/>
            <person name="Bellair M."/>
            <person name="Blankenburg K."/>
            <person name="Chao H."/>
            <person name="Dinh H."/>
            <person name="Doddapaneni H."/>
            <person name="Dugan-Rocha S."/>
            <person name="Elkadiri S."/>
            <person name="Gnanaolivu R."/>
            <person name="Hernandez B."/>
            <person name="Skinner E."/>
            <person name="Javaid M."/>
            <person name="Lee S."/>
            <person name="Li M."/>
            <person name="Ming W."/>
            <person name="Munidasa M."/>
            <person name="Muniz J."/>
            <person name="Nguyen L."/>
            <person name="Hughes D."/>
            <person name="Osuji N."/>
            <person name="Pu L.-L."/>
            <person name="Puazo M."/>
            <person name="Qu C."/>
            <person name="Quiroz J."/>
            <person name="Raj R."/>
            <person name="Weissenberger G."/>
            <person name="Xin Y."/>
            <person name="Zou X."/>
            <person name="Han Y."/>
            <person name="Worley K."/>
            <person name="Muzny D."/>
            <person name="Gibbs R."/>
        </authorList>
    </citation>
    <scope>NUCLEOTIDE SEQUENCE</scope>
    <source>
        <strain evidence="3">Sampled in the wild</strain>
    </source>
</reference>
<dbReference type="EMBL" id="KZ308675">
    <property type="protein sequence ID" value="KAG8232965.1"/>
    <property type="molecule type" value="Genomic_DNA"/>
</dbReference>
<dbReference type="SUPFAM" id="SSF50998">
    <property type="entry name" value="Quinoprotein alcohol dehydrogenase-like"/>
    <property type="match status" value="1"/>
</dbReference>
<evidence type="ECO:0000313" key="4">
    <source>
        <dbReference type="Proteomes" id="UP000792457"/>
    </source>
</evidence>
<evidence type="ECO:0000256" key="1">
    <source>
        <dbReference type="ARBA" id="ARBA00022658"/>
    </source>
</evidence>
<sequence>LIVYNAHEPEKQEEVGSGNLPAVAVQIKYHCDQVFAALSDGSVLLFRRGAGGTSSDEWGLRDPQIISLGTEPVSCLLPINVCLYAACGKMVWVLNALTGEIQKSFRVQHEQLGSIGVHLMAHSGVGLWVSLRQSSTICLYHTETFKHLQDISVGASVARVVSSSTGRGAGSITPDKVHVTALMACRGLLWVGTNVGVALTIPLPRLEGVPIISGRVNISHHAHVGPVTFLLPLGPKPPPQTPSQQEETRDRRKAAERQPSTESTCSTGSTAQNSRSKTPGSPVAVIRRRPSPRGEGMSVAGRRASKTLPRGLGGSAWAASSSSQDCDVYGLYGELMNVRDYEAEGEGGPGMGKKVTVARCHSVAATAYERLRRSDPELAAIPAKVCTLDRRLQMKVGRPRSLDLSDWSVDSRSSSAYTSSGSEESVPVVALPSGSLSQDSGVLSRKTSEGSSTDPSPVANSSNGNKVAVGRQGAVGSKVVEAPRTIITLMGGRGYIDWRRVKNDKSNKGSPSIGWEANTNDAHIVVWEMKL</sequence>
<feature type="compositionally biased region" description="Low complexity" evidence="2">
    <location>
        <begin position="403"/>
        <end position="425"/>
    </location>
</feature>
<feature type="region of interest" description="Disordered" evidence="2">
    <location>
        <begin position="229"/>
        <end position="321"/>
    </location>
</feature>
<accession>A0A8K0KFX5</accession>
<dbReference type="OrthoDB" id="28697at2759"/>
<dbReference type="GO" id="GO:0005085">
    <property type="term" value="F:guanyl-nucleotide exchange factor activity"/>
    <property type="evidence" value="ECO:0007669"/>
    <property type="project" value="UniProtKB-KW"/>
</dbReference>
<dbReference type="PANTHER" id="PTHR12877">
    <property type="entry name" value="RHO GUANINE NUCLEOTIDE EXCHANGE FACTOR"/>
    <property type="match status" value="1"/>
</dbReference>
<protein>
    <recommendedName>
        <fullName evidence="5">Rho guanine nucleotide exchange factor 10-like protein</fullName>
    </recommendedName>
</protein>
<dbReference type="Proteomes" id="UP000792457">
    <property type="component" value="Unassembled WGS sequence"/>
</dbReference>
<feature type="region of interest" description="Disordered" evidence="2">
    <location>
        <begin position="403"/>
        <end position="468"/>
    </location>
</feature>
<dbReference type="InterPro" id="IPR039919">
    <property type="entry name" value="ARHGEF10/ARHGEF17"/>
</dbReference>
<organism evidence="3 4">
    <name type="scientific">Ladona fulva</name>
    <name type="common">Scarce chaser dragonfly</name>
    <name type="synonym">Libellula fulva</name>
    <dbReference type="NCBI Taxonomy" id="123851"/>
    <lineage>
        <taxon>Eukaryota</taxon>
        <taxon>Metazoa</taxon>
        <taxon>Ecdysozoa</taxon>
        <taxon>Arthropoda</taxon>
        <taxon>Hexapoda</taxon>
        <taxon>Insecta</taxon>
        <taxon>Pterygota</taxon>
        <taxon>Palaeoptera</taxon>
        <taxon>Odonata</taxon>
        <taxon>Epiprocta</taxon>
        <taxon>Anisoptera</taxon>
        <taxon>Libelluloidea</taxon>
        <taxon>Libellulidae</taxon>
        <taxon>Ladona</taxon>
    </lineage>
</organism>
<name>A0A8K0KFX5_LADFU</name>
<dbReference type="Pfam" id="PF19056">
    <property type="entry name" value="WD40_2"/>
    <property type="match status" value="1"/>
</dbReference>
<proteinExistence type="predicted"/>
<feature type="compositionally biased region" description="Polar residues" evidence="2">
    <location>
        <begin position="449"/>
        <end position="465"/>
    </location>
</feature>
<dbReference type="GO" id="GO:0051496">
    <property type="term" value="P:positive regulation of stress fiber assembly"/>
    <property type="evidence" value="ECO:0007669"/>
    <property type="project" value="TreeGrafter"/>
</dbReference>
<evidence type="ECO:0000313" key="3">
    <source>
        <dbReference type="EMBL" id="KAG8232965.1"/>
    </source>
</evidence>
<dbReference type="PANTHER" id="PTHR12877:SF7">
    <property type="entry name" value="RHO GUANINE NUCLEOTIDE EXCHANGE FACTOR 10-LIKE PROTEIN"/>
    <property type="match status" value="1"/>
</dbReference>
<feature type="compositionally biased region" description="Basic and acidic residues" evidence="2">
    <location>
        <begin position="246"/>
        <end position="256"/>
    </location>
</feature>
<feature type="non-terminal residue" evidence="3">
    <location>
        <position position="1"/>
    </location>
</feature>
<reference evidence="3" key="1">
    <citation type="submission" date="2013-04" db="EMBL/GenBank/DDBJ databases">
        <authorList>
            <person name="Qu J."/>
            <person name="Murali S.C."/>
            <person name="Bandaranaike D."/>
            <person name="Bellair M."/>
            <person name="Blankenburg K."/>
            <person name="Chao H."/>
            <person name="Dinh H."/>
            <person name="Doddapaneni H."/>
            <person name="Downs B."/>
            <person name="Dugan-Rocha S."/>
            <person name="Elkadiri S."/>
            <person name="Gnanaolivu R.D."/>
            <person name="Hernandez B."/>
            <person name="Javaid M."/>
            <person name="Jayaseelan J.C."/>
            <person name="Lee S."/>
            <person name="Li M."/>
            <person name="Ming W."/>
            <person name="Munidasa M."/>
            <person name="Muniz J."/>
            <person name="Nguyen L."/>
            <person name="Ongeri F."/>
            <person name="Osuji N."/>
            <person name="Pu L.-L."/>
            <person name="Puazo M."/>
            <person name="Qu C."/>
            <person name="Quiroz J."/>
            <person name="Raj R."/>
            <person name="Weissenberger G."/>
            <person name="Xin Y."/>
            <person name="Zou X."/>
            <person name="Han Y."/>
            <person name="Richards S."/>
            <person name="Worley K."/>
            <person name="Muzny D."/>
            <person name="Gibbs R."/>
        </authorList>
    </citation>
    <scope>NUCLEOTIDE SEQUENCE</scope>
    <source>
        <strain evidence="3">Sampled in the wild</strain>
    </source>
</reference>
<dbReference type="GO" id="GO:0030036">
    <property type="term" value="P:actin cytoskeleton organization"/>
    <property type="evidence" value="ECO:0007669"/>
    <property type="project" value="TreeGrafter"/>
</dbReference>
<dbReference type="InterPro" id="IPR011047">
    <property type="entry name" value="Quinoprotein_ADH-like_sf"/>
</dbReference>
<feature type="compositionally biased region" description="Polar residues" evidence="2">
    <location>
        <begin position="258"/>
        <end position="279"/>
    </location>
</feature>
<gene>
    <name evidence="3" type="ORF">J437_LFUL013612</name>
</gene>
<keyword evidence="4" id="KW-1185">Reference proteome</keyword>
<dbReference type="AlphaFoldDB" id="A0A8K0KFX5"/>
<evidence type="ECO:0008006" key="5">
    <source>
        <dbReference type="Google" id="ProtNLM"/>
    </source>
</evidence>
<keyword evidence="1" id="KW-0344">Guanine-nucleotide releasing factor</keyword>